<name>A0A382TY19_9ZZZZ</name>
<gene>
    <name evidence="1" type="ORF">METZ01_LOCUS379152</name>
</gene>
<accession>A0A382TY19</accession>
<proteinExistence type="predicted"/>
<dbReference type="AlphaFoldDB" id="A0A382TY19"/>
<organism evidence="1">
    <name type="scientific">marine metagenome</name>
    <dbReference type="NCBI Taxonomy" id="408172"/>
    <lineage>
        <taxon>unclassified sequences</taxon>
        <taxon>metagenomes</taxon>
        <taxon>ecological metagenomes</taxon>
    </lineage>
</organism>
<reference evidence="1" key="1">
    <citation type="submission" date="2018-05" db="EMBL/GenBank/DDBJ databases">
        <authorList>
            <person name="Lanie J.A."/>
            <person name="Ng W.-L."/>
            <person name="Kazmierczak K.M."/>
            <person name="Andrzejewski T.M."/>
            <person name="Davidsen T.M."/>
            <person name="Wayne K.J."/>
            <person name="Tettelin H."/>
            <person name="Glass J.I."/>
            <person name="Rusch D."/>
            <person name="Podicherti R."/>
            <person name="Tsui H.-C.T."/>
            <person name="Winkler M.E."/>
        </authorList>
    </citation>
    <scope>NUCLEOTIDE SEQUENCE</scope>
</reference>
<dbReference type="EMBL" id="UINC01139634">
    <property type="protein sequence ID" value="SVD26298.1"/>
    <property type="molecule type" value="Genomic_DNA"/>
</dbReference>
<sequence length="33" mass="3850">MFLVLIRIQDLLLKDQPHTLEQTTPEPGVILNY</sequence>
<evidence type="ECO:0000313" key="1">
    <source>
        <dbReference type="EMBL" id="SVD26298.1"/>
    </source>
</evidence>
<protein>
    <submittedName>
        <fullName evidence="1">Uncharacterized protein</fullName>
    </submittedName>
</protein>